<evidence type="ECO:0000313" key="3">
    <source>
        <dbReference type="Proteomes" id="UP000187891"/>
    </source>
</evidence>
<reference evidence="3" key="1">
    <citation type="submission" date="2016-10" db="EMBL/GenBank/DDBJ databases">
        <authorList>
            <person name="Wibberg D."/>
        </authorList>
    </citation>
    <scope>NUCLEOTIDE SEQUENCE [LARGE SCALE GENOMIC DNA]</scope>
</reference>
<organism evidence="2 3">
    <name type="scientific">Agrobacterium rosae</name>
    <dbReference type="NCBI Taxonomy" id="1972867"/>
    <lineage>
        <taxon>Bacteria</taxon>
        <taxon>Pseudomonadati</taxon>
        <taxon>Pseudomonadota</taxon>
        <taxon>Alphaproteobacteria</taxon>
        <taxon>Hyphomicrobiales</taxon>
        <taxon>Rhizobiaceae</taxon>
        <taxon>Rhizobium/Agrobacterium group</taxon>
        <taxon>Agrobacterium</taxon>
    </lineage>
</organism>
<name>A0A1R3U3V4_9HYPH</name>
<dbReference type="EMBL" id="FMUE01000033">
    <property type="protein sequence ID" value="SCX36369.1"/>
    <property type="molecule type" value="Genomic_DNA"/>
</dbReference>
<evidence type="ECO:0000313" key="2">
    <source>
        <dbReference type="EMBL" id="SCX36369.1"/>
    </source>
</evidence>
<proteinExistence type="predicted"/>
<accession>A0A1R3U3V4</accession>
<dbReference type="Proteomes" id="UP000187891">
    <property type="component" value="Unassembled WGS sequence"/>
</dbReference>
<sequence length="85" mass="9001">MAKRLTAKTVALPCRASPPQGGRSVKGTLTAQHHPSGEGKITKYCHRPAPTFKMSREPAPSQSPHVRGRLAGQRGVSGVFLMLAG</sequence>
<dbReference type="STRING" id="1907666.DSM25559_5450"/>
<feature type="region of interest" description="Disordered" evidence="1">
    <location>
        <begin position="1"/>
        <end position="71"/>
    </location>
</feature>
<dbReference type="AlphaFoldDB" id="A0A1R3U3V4"/>
<gene>
    <name evidence="2" type="ORF">DSM25559_5450</name>
</gene>
<evidence type="ECO:0000256" key="1">
    <source>
        <dbReference type="SAM" id="MobiDB-lite"/>
    </source>
</evidence>
<protein>
    <submittedName>
        <fullName evidence="2">Uncharacterized protein</fullName>
    </submittedName>
</protein>